<dbReference type="RefSeq" id="XP_022308504.1">
    <property type="nucleotide sequence ID" value="XM_022452796.1"/>
</dbReference>
<feature type="compositionally biased region" description="Low complexity" evidence="5">
    <location>
        <begin position="547"/>
        <end position="559"/>
    </location>
</feature>
<dbReference type="GeneID" id="111114482"/>
<dbReference type="SMART" id="SM00249">
    <property type="entry name" value="PHD"/>
    <property type="match status" value="1"/>
</dbReference>
<dbReference type="KEGG" id="cvn:111114482"/>
<protein>
    <submittedName>
        <fullName evidence="8 9">Uncharacterized protein LOC111114482</fullName>
    </submittedName>
</protein>
<dbReference type="SUPFAM" id="SSF52540">
    <property type="entry name" value="P-loop containing nucleoside triphosphate hydrolases"/>
    <property type="match status" value="1"/>
</dbReference>
<evidence type="ECO:0000256" key="2">
    <source>
        <dbReference type="ARBA" id="ARBA00022771"/>
    </source>
</evidence>
<dbReference type="InterPro" id="IPR001965">
    <property type="entry name" value="Znf_PHD"/>
</dbReference>
<dbReference type="PROSITE" id="PS01359">
    <property type="entry name" value="ZF_PHD_1"/>
    <property type="match status" value="1"/>
</dbReference>
<dbReference type="Pfam" id="PF00628">
    <property type="entry name" value="PHD"/>
    <property type="match status" value="1"/>
</dbReference>
<feature type="domain" description="PHD-type" evidence="6">
    <location>
        <begin position="672"/>
        <end position="723"/>
    </location>
</feature>
<name>A0A8B8BYX1_CRAVI</name>
<dbReference type="Proteomes" id="UP000694844">
    <property type="component" value="Chromosome 9"/>
</dbReference>
<dbReference type="OrthoDB" id="6162211at2759"/>
<sequence length="723" mass="78778">MAKQIVKRDNRWGFLTKDTFSHCSNFVFKMVYSVESDGGPGFLVDVTRADGVNGRAWFRQKDCRDSHTLTTALNHSFQDGRGGALHCKLTPSQLYDLLDSLTEELLAKDNVVRRQLTFVGDQTEDLCVVSPQVALDKYGNQLAPSSVSTVWIPGWPGCPPIGMARHFASPAGMAPLSNFIVKAKAILHQNFVPALLAFSSMLMMANYRDALAKLGHFNLPLLFGPPKVGKTLVAQCASLFSGLPLDGSITSRDTLTFLTEAFCQSTLPFVWDDPTSIADLKQVSVDLANGAARGKSGGHQFPKTACLVTANFDIHEVEKYHSRLFVVLFTRPTTDPVPGAFATLTTAAKEASAAFMQLKTMVRSITAEQMAAETSKILQELQGLDLRVAEGIALPFMICHKILEATGQSACVSDVNNYWKETLMPYHQRTTLTHKPGYAINNLMMDLSALTDEQKNGILRVMDDGVLLDKAKAASALGISLGDLLAALKTSPEVEITRPGRIQGKVRRVAKIPAHLMTEEAIQRLSNGSEATGNQQGAEMDFVPEANSTSLSSLSSNESTENKEVAESFVTSSSLSNTGDGQMAEWGLGLSSPSTSMNTTDPGLPPPPSPLDVSLVEDVEFPALPEEVMALMRSHLTVNDESGDKLQDVEVPPVPEEIPRLPLRSVQRVSISDICSKCKQRGRRGMLWLSCDVCQQWFHRTCAGVSASDYKKIAGKEWRCFNC</sequence>
<dbReference type="PROSITE" id="PS50016">
    <property type="entry name" value="ZF_PHD_2"/>
    <property type="match status" value="1"/>
</dbReference>
<evidence type="ECO:0000313" key="7">
    <source>
        <dbReference type="Proteomes" id="UP000694844"/>
    </source>
</evidence>
<evidence type="ECO:0000313" key="8">
    <source>
        <dbReference type="RefSeq" id="XP_022308504.1"/>
    </source>
</evidence>
<accession>A0A8B8BYX1</accession>
<feature type="compositionally biased region" description="Polar residues" evidence="5">
    <location>
        <begin position="569"/>
        <end position="580"/>
    </location>
</feature>
<evidence type="ECO:0000313" key="9">
    <source>
        <dbReference type="RefSeq" id="XP_022308505.1"/>
    </source>
</evidence>
<keyword evidence="3" id="KW-0862">Zinc</keyword>
<feature type="region of interest" description="Disordered" evidence="5">
    <location>
        <begin position="547"/>
        <end position="603"/>
    </location>
</feature>
<evidence type="ECO:0000256" key="5">
    <source>
        <dbReference type="SAM" id="MobiDB-lite"/>
    </source>
</evidence>
<evidence type="ECO:0000256" key="4">
    <source>
        <dbReference type="PROSITE-ProRule" id="PRU00146"/>
    </source>
</evidence>
<keyword evidence="7" id="KW-1185">Reference proteome</keyword>
<dbReference type="GO" id="GO:0008270">
    <property type="term" value="F:zinc ion binding"/>
    <property type="evidence" value="ECO:0007669"/>
    <property type="project" value="UniProtKB-KW"/>
</dbReference>
<feature type="compositionally biased region" description="Polar residues" evidence="5">
    <location>
        <begin position="591"/>
        <end position="600"/>
    </location>
</feature>
<keyword evidence="1" id="KW-0479">Metal-binding</keyword>
<dbReference type="InterPro" id="IPR019787">
    <property type="entry name" value="Znf_PHD-finger"/>
</dbReference>
<keyword evidence="2 4" id="KW-0863">Zinc-finger</keyword>
<dbReference type="SUPFAM" id="SSF57903">
    <property type="entry name" value="FYVE/PHD zinc finger"/>
    <property type="match status" value="1"/>
</dbReference>
<evidence type="ECO:0000256" key="1">
    <source>
        <dbReference type="ARBA" id="ARBA00022723"/>
    </source>
</evidence>
<dbReference type="RefSeq" id="XP_022308505.1">
    <property type="nucleotide sequence ID" value="XM_022452797.1"/>
</dbReference>
<organism evidence="7 9">
    <name type="scientific">Crassostrea virginica</name>
    <name type="common">Eastern oyster</name>
    <dbReference type="NCBI Taxonomy" id="6565"/>
    <lineage>
        <taxon>Eukaryota</taxon>
        <taxon>Metazoa</taxon>
        <taxon>Spiralia</taxon>
        <taxon>Lophotrochozoa</taxon>
        <taxon>Mollusca</taxon>
        <taxon>Bivalvia</taxon>
        <taxon>Autobranchia</taxon>
        <taxon>Pteriomorphia</taxon>
        <taxon>Ostreida</taxon>
        <taxon>Ostreoidea</taxon>
        <taxon>Ostreidae</taxon>
        <taxon>Crassostrea</taxon>
    </lineage>
</organism>
<dbReference type="InterPro" id="IPR019786">
    <property type="entry name" value="Zinc_finger_PHD-type_CS"/>
</dbReference>
<dbReference type="Gene3D" id="3.30.40.10">
    <property type="entry name" value="Zinc/RING finger domain, C3HC4 (zinc finger)"/>
    <property type="match status" value="1"/>
</dbReference>
<reference evidence="8 9" key="1">
    <citation type="submission" date="2025-04" db="UniProtKB">
        <authorList>
            <consortium name="RefSeq"/>
        </authorList>
    </citation>
    <scope>IDENTIFICATION</scope>
    <source>
        <tissue evidence="8 9">Whole sample</tissue>
    </source>
</reference>
<dbReference type="CDD" id="cd15489">
    <property type="entry name" value="PHD_SF"/>
    <property type="match status" value="1"/>
</dbReference>
<gene>
    <name evidence="8 9" type="primary">LOC111114482</name>
</gene>
<proteinExistence type="predicted"/>
<dbReference type="InterPro" id="IPR013083">
    <property type="entry name" value="Znf_RING/FYVE/PHD"/>
</dbReference>
<evidence type="ECO:0000256" key="3">
    <source>
        <dbReference type="ARBA" id="ARBA00022833"/>
    </source>
</evidence>
<dbReference type="InterPro" id="IPR011011">
    <property type="entry name" value="Znf_FYVE_PHD"/>
</dbReference>
<dbReference type="AlphaFoldDB" id="A0A8B8BYX1"/>
<dbReference type="InterPro" id="IPR027417">
    <property type="entry name" value="P-loop_NTPase"/>
</dbReference>
<evidence type="ECO:0000259" key="6">
    <source>
        <dbReference type="PROSITE" id="PS50016"/>
    </source>
</evidence>